<dbReference type="AlphaFoldDB" id="A0A015KJF0"/>
<dbReference type="HOGENOM" id="CLU_2334741_0_0_1"/>
<gene>
    <name evidence="2" type="ORF">RirG_002620</name>
</gene>
<sequence>MILTQHLFLPLLLLVHLLILNDHPQIWSLNNSTLGLNLHQLFQSVLFHRLHPHVHQPLVQTLQPLVQLHPLIIHHPVPQHLLPKSNEDNVVKWQKDLY</sequence>
<dbReference type="EMBL" id="JEMT01001512">
    <property type="protein sequence ID" value="EXX79750.1"/>
    <property type="molecule type" value="Genomic_DNA"/>
</dbReference>
<proteinExistence type="predicted"/>
<feature type="chain" id="PRO_5001476007" evidence="1">
    <location>
        <begin position="29"/>
        <end position="98"/>
    </location>
</feature>
<keyword evidence="3" id="KW-1185">Reference proteome</keyword>
<keyword evidence="1" id="KW-0732">Signal</keyword>
<accession>A0A015KJF0</accession>
<organism evidence="2 3">
    <name type="scientific">Rhizophagus irregularis (strain DAOM 197198w)</name>
    <name type="common">Glomus intraradices</name>
    <dbReference type="NCBI Taxonomy" id="1432141"/>
    <lineage>
        <taxon>Eukaryota</taxon>
        <taxon>Fungi</taxon>
        <taxon>Fungi incertae sedis</taxon>
        <taxon>Mucoromycota</taxon>
        <taxon>Glomeromycotina</taxon>
        <taxon>Glomeromycetes</taxon>
        <taxon>Glomerales</taxon>
        <taxon>Glomeraceae</taxon>
        <taxon>Rhizophagus</taxon>
    </lineage>
</organism>
<reference evidence="2 3" key="1">
    <citation type="submission" date="2014-02" db="EMBL/GenBank/DDBJ databases">
        <title>Single nucleus genome sequencing reveals high similarity among nuclei of an endomycorrhizal fungus.</title>
        <authorList>
            <person name="Lin K."/>
            <person name="Geurts R."/>
            <person name="Zhang Z."/>
            <person name="Limpens E."/>
            <person name="Saunders D.G."/>
            <person name="Mu D."/>
            <person name="Pang E."/>
            <person name="Cao H."/>
            <person name="Cha H."/>
            <person name="Lin T."/>
            <person name="Zhou Q."/>
            <person name="Shang Y."/>
            <person name="Li Y."/>
            <person name="Ivanov S."/>
            <person name="Sharma T."/>
            <person name="Velzen R.V."/>
            <person name="Ruijter N.D."/>
            <person name="Aanen D.K."/>
            <person name="Win J."/>
            <person name="Kamoun S."/>
            <person name="Bisseling T."/>
            <person name="Huang S."/>
        </authorList>
    </citation>
    <scope>NUCLEOTIDE SEQUENCE [LARGE SCALE GENOMIC DNA]</scope>
    <source>
        <strain evidence="3">DAOM197198w</strain>
    </source>
</reference>
<comment type="caution">
    <text evidence="2">The sequence shown here is derived from an EMBL/GenBank/DDBJ whole genome shotgun (WGS) entry which is preliminary data.</text>
</comment>
<feature type="signal peptide" evidence="1">
    <location>
        <begin position="1"/>
        <end position="28"/>
    </location>
</feature>
<evidence type="ECO:0000256" key="1">
    <source>
        <dbReference type="SAM" id="SignalP"/>
    </source>
</evidence>
<evidence type="ECO:0000313" key="2">
    <source>
        <dbReference type="EMBL" id="EXX79750.1"/>
    </source>
</evidence>
<protein>
    <submittedName>
        <fullName evidence="2">Uncharacterized protein</fullName>
    </submittedName>
</protein>
<evidence type="ECO:0000313" key="3">
    <source>
        <dbReference type="Proteomes" id="UP000022910"/>
    </source>
</evidence>
<name>A0A015KJF0_RHIIW</name>
<dbReference type="Proteomes" id="UP000022910">
    <property type="component" value="Unassembled WGS sequence"/>
</dbReference>